<evidence type="ECO:0000313" key="1">
    <source>
        <dbReference type="EMBL" id="SUZ84903.1"/>
    </source>
</evidence>
<reference evidence="1" key="1">
    <citation type="submission" date="2018-05" db="EMBL/GenBank/DDBJ databases">
        <authorList>
            <person name="Lanie J.A."/>
            <person name="Ng W.-L."/>
            <person name="Kazmierczak K.M."/>
            <person name="Andrzejewski T.M."/>
            <person name="Davidsen T.M."/>
            <person name="Wayne K.J."/>
            <person name="Tettelin H."/>
            <person name="Glass J.I."/>
            <person name="Rusch D."/>
            <person name="Podicherti R."/>
            <person name="Tsui H.-C.T."/>
            <person name="Winkler M.E."/>
        </authorList>
    </citation>
    <scope>NUCLEOTIDE SEQUENCE</scope>
</reference>
<organism evidence="1">
    <name type="scientific">marine metagenome</name>
    <dbReference type="NCBI Taxonomy" id="408172"/>
    <lineage>
        <taxon>unclassified sequences</taxon>
        <taxon>metagenomes</taxon>
        <taxon>ecological metagenomes</taxon>
    </lineage>
</organism>
<sequence>MPGYVLDHGYTTESIYIDYKILPGTPASKFPHTKEFAEKIYDFCIENINKTSPYAHGDWVLSNILIDGDNMQIIDWDNLAVHEIKDVLEKLKSDLKSAFGEKFDEFLPGEKF</sequence>
<dbReference type="SUPFAM" id="SSF56112">
    <property type="entry name" value="Protein kinase-like (PK-like)"/>
    <property type="match status" value="1"/>
</dbReference>
<proteinExistence type="predicted"/>
<dbReference type="InterPro" id="IPR011009">
    <property type="entry name" value="Kinase-like_dom_sf"/>
</dbReference>
<protein>
    <recommendedName>
        <fullName evidence="2">Aminoglycoside phosphotransferase domain-containing protein</fullName>
    </recommendedName>
</protein>
<dbReference type="EMBL" id="UINC01001612">
    <property type="protein sequence ID" value="SUZ84903.1"/>
    <property type="molecule type" value="Genomic_DNA"/>
</dbReference>
<evidence type="ECO:0008006" key="2">
    <source>
        <dbReference type="Google" id="ProtNLM"/>
    </source>
</evidence>
<gene>
    <name evidence="1" type="ORF">METZ01_LOCUS37757</name>
</gene>
<dbReference type="AlphaFoldDB" id="A0A381R5Q9"/>
<accession>A0A381R5Q9</accession>
<name>A0A381R5Q9_9ZZZZ</name>
<dbReference type="Gene3D" id="3.90.1200.10">
    <property type="match status" value="1"/>
</dbReference>